<feature type="region of interest" description="Disordered" evidence="9">
    <location>
        <begin position="668"/>
        <end position="689"/>
    </location>
</feature>
<keyword evidence="7" id="KW-0456">Lyase</keyword>
<feature type="region of interest" description="Disordered" evidence="9">
    <location>
        <begin position="759"/>
        <end position="781"/>
    </location>
</feature>
<evidence type="ECO:0000256" key="3">
    <source>
        <dbReference type="ARBA" id="ARBA00022525"/>
    </source>
</evidence>
<evidence type="ECO:0000256" key="1">
    <source>
        <dbReference type="ARBA" id="ARBA00001913"/>
    </source>
</evidence>
<dbReference type="GO" id="GO:0046872">
    <property type="term" value="F:metal ion binding"/>
    <property type="evidence" value="ECO:0007669"/>
    <property type="project" value="UniProtKB-KW"/>
</dbReference>
<sequence>MTRRRVVFTLVLTTVVAGLLVLICVLSRGGGGRVIHVSPTGDDTASGSSAAPLATVHRALDLAVDGDTVRLAAGTYREGELIMPNRVRLEAGRGEKVVLSGAQVVQDWVAEGSVWRSRDELVRFCQECTFNPDPGYDGVRGYPEQVYLDGVALRQVASREEVVEGTFFVDRLPVEFEGGGIDRIGRVTGSRTAHYLLGSDPSGHQVEVVQHARALTVAGNGAAVANLTIEKYAPTQMWGLQDPQIGTQGSGTMVLVMGDDVSIESTVLRQATSGSALHFTNGSGQSLTSSKVMDNAGAGMMANETYNLLVSRSYFTGNNANGFDSAETCGAYCYLADFKITHSAGLRFELNTLDYADREADAADPLLYSTNRQVGVWLDEGVANSTVVGNYFVNTPVAVFNEISLNTVIASNVINGAGTGILSSGSERARIWNNTVAYALEPLVIREDARTDGCNARTQDGTCVEEEPWSVQHELTWDQTDTEVFNNIFTSKQTARLPQDPWRFSWHAGVLAGGNWDGTAVGANDMVLGMDYNVYYRQPAAEDQPSFAVLWQVDQGRSITPQTLEGLTNDPAVTANEREQNGWELLGPRGANPLVVRESRNPRDYAASDFRLREDSPARGTGKAVFGDTAKALGLEERTVVDRGALFNVAWGTASWQADRQEGAAASATGATAAGAPEQTGAEQATASGAADAGAAAGLSQSSGRAETAGTAIDRQPRKALGAAPASRLLLDMAGALFISILVLLVLLVLLGRLFQPARPAPQADKQPPGRAGGVQDKRSS</sequence>
<comment type="subcellular location">
    <subcellularLocation>
        <location evidence="2">Secreted</location>
    </subcellularLocation>
</comment>
<dbReference type="PANTHER" id="PTHR40088:SF1">
    <property type="entry name" value="PECTATE LYASE PEL9"/>
    <property type="match status" value="1"/>
</dbReference>
<evidence type="ECO:0000313" key="14">
    <source>
        <dbReference type="Proteomes" id="UP000595895"/>
    </source>
</evidence>
<dbReference type="PANTHER" id="PTHR40088">
    <property type="entry name" value="PECTATE LYASE (EUROFUNG)"/>
    <property type="match status" value="1"/>
</dbReference>
<comment type="similarity">
    <text evidence="8">Belongs to the polysaccharide lyase 9 family.</text>
</comment>
<dbReference type="InterPro" id="IPR011050">
    <property type="entry name" value="Pectin_lyase_fold/virulence"/>
</dbReference>
<dbReference type="InterPro" id="IPR052052">
    <property type="entry name" value="Polysaccharide_Lyase_9"/>
</dbReference>
<reference evidence="13 14" key="1">
    <citation type="submission" date="2020-12" db="EMBL/GenBank/DDBJ databases">
        <authorList>
            <person name="Zhou J."/>
        </authorList>
    </citation>
    <scope>NUCLEOTIDE SEQUENCE [LARGE SCALE GENOMIC DNA]</scope>
    <source>
        <strain evidence="13 14">CCUG 61299</strain>
    </source>
</reference>
<keyword evidence="10" id="KW-0812">Transmembrane</keyword>
<dbReference type="SUPFAM" id="SSF51126">
    <property type="entry name" value="Pectin lyase-like"/>
    <property type="match status" value="1"/>
</dbReference>
<keyword evidence="10" id="KW-1133">Transmembrane helix</keyword>
<proteinExistence type="inferred from homology"/>
<evidence type="ECO:0000256" key="7">
    <source>
        <dbReference type="ARBA" id="ARBA00023239"/>
    </source>
</evidence>
<comment type="cofactor">
    <cofactor evidence="1">
        <name>Ca(2+)</name>
        <dbReference type="ChEBI" id="CHEBI:29108"/>
    </cofactor>
</comment>
<evidence type="ECO:0000256" key="8">
    <source>
        <dbReference type="ARBA" id="ARBA00038263"/>
    </source>
</evidence>
<dbReference type="GO" id="GO:0016837">
    <property type="term" value="F:carbon-oxygen lyase activity, acting on polysaccharides"/>
    <property type="evidence" value="ECO:0007669"/>
    <property type="project" value="TreeGrafter"/>
</dbReference>
<evidence type="ECO:0000256" key="10">
    <source>
        <dbReference type="SAM" id="Phobius"/>
    </source>
</evidence>
<dbReference type="Proteomes" id="UP000595895">
    <property type="component" value="Chromosome"/>
</dbReference>
<dbReference type="KEGG" id="awe:JG540_04170"/>
<evidence type="ECO:0000256" key="4">
    <source>
        <dbReference type="ARBA" id="ARBA00022723"/>
    </source>
</evidence>
<gene>
    <name evidence="13" type="ORF">JG540_04170</name>
</gene>
<keyword evidence="14" id="KW-1185">Reference proteome</keyword>
<evidence type="ECO:0000313" key="13">
    <source>
        <dbReference type="EMBL" id="QQM68049.1"/>
    </source>
</evidence>
<keyword evidence="6" id="KW-0106">Calcium</keyword>
<evidence type="ECO:0000259" key="12">
    <source>
        <dbReference type="Pfam" id="PF07602"/>
    </source>
</evidence>
<dbReference type="RefSeq" id="WP_200277485.1">
    <property type="nucleotide sequence ID" value="NZ_CP066802.1"/>
</dbReference>
<evidence type="ECO:0000256" key="6">
    <source>
        <dbReference type="ARBA" id="ARBA00022837"/>
    </source>
</evidence>
<keyword evidence="4" id="KW-0479">Metal-binding</keyword>
<accession>A0A7T7MAR5</accession>
<keyword evidence="3" id="KW-0964">Secreted</keyword>
<evidence type="ECO:0000256" key="9">
    <source>
        <dbReference type="SAM" id="MobiDB-lite"/>
    </source>
</evidence>
<protein>
    <submittedName>
        <fullName evidence="13">Right-handed parallel beta-helix repeat-containing protein</fullName>
    </submittedName>
</protein>
<dbReference type="InterPro" id="IPR012334">
    <property type="entry name" value="Pectin_lyas_fold"/>
</dbReference>
<dbReference type="EMBL" id="CP066802">
    <property type="protein sequence ID" value="QQM68049.1"/>
    <property type="molecule type" value="Genomic_DNA"/>
</dbReference>
<dbReference type="Gene3D" id="2.160.20.10">
    <property type="entry name" value="Single-stranded right-handed beta-helix, Pectin lyase-like"/>
    <property type="match status" value="1"/>
</dbReference>
<dbReference type="AlphaFoldDB" id="A0A7T7MAR5"/>
<organism evidence="13 14">
    <name type="scientific">Actinomyces weissii</name>
    <dbReference type="NCBI Taxonomy" id="675090"/>
    <lineage>
        <taxon>Bacteria</taxon>
        <taxon>Bacillati</taxon>
        <taxon>Actinomycetota</taxon>
        <taxon>Actinomycetes</taxon>
        <taxon>Actinomycetales</taxon>
        <taxon>Actinomycetaceae</taxon>
        <taxon>Actinomyces</taxon>
    </lineage>
</organism>
<feature type="domain" description="Periplasmic copper-binding protein NosD beta helix" evidence="11">
    <location>
        <begin position="370"/>
        <end position="510"/>
    </location>
</feature>
<dbReference type="Pfam" id="PF05048">
    <property type="entry name" value="NosD"/>
    <property type="match status" value="1"/>
</dbReference>
<evidence type="ECO:0000259" key="11">
    <source>
        <dbReference type="Pfam" id="PF05048"/>
    </source>
</evidence>
<dbReference type="Pfam" id="PF07602">
    <property type="entry name" value="DUF1565"/>
    <property type="match status" value="1"/>
</dbReference>
<dbReference type="InterPro" id="IPR007742">
    <property type="entry name" value="NosD_dom"/>
</dbReference>
<feature type="domain" description="DUF1565" evidence="12">
    <location>
        <begin position="40"/>
        <end position="78"/>
    </location>
</feature>
<evidence type="ECO:0000256" key="5">
    <source>
        <dbReference type="ARBA" id="ARBA00022729"/>
    </source>
</evidence>
<keyword evidence="10" id="KW-0472">Membrane</keyword>
<dbReference type="GO" id="GO:0005576">
    <property type="term" value="C:extracellular region"/>
    <property type="evidence" value="ECO:0007669"/>
    <property type="project" value="UniProtKB-SubCell"/>
</dbReference>
<evidence type="ECO:0000256" key="2">
    <source>
        <dbReference type="ARBA" id="ARBA00004613"/>
    </source>
</evidence>
<feature type="transmembrane region" description="Helical" evidence="10">
    <location>
        <begin position="729"/>
        <end position="751"/>
    </location>
</feature>
<name>A0A7T7MAR5_9ACTO</name>
<keyword evidence="5" id="KW-0732">Signal</keyword>
<dbReference type="InterPro" id="IPR011459">
    <property type="entry name" value="DUF1565"/>
</dbReference>